<organism evidence="1 2">
    <name type="scientific">Henosepilachna vigintioctopunctata</name>
    <dbReference type="NCBI Taxonomy" id="420089"/>
    <lineage>
        <taxon>Eukaryota</taxon>
        <taxon>Metazoa</taxon>
        <taxon>Ecdysozoa</taxon>
        <taxon>Arthropoda</taxon>
        <taxon>Hexapoda</taxon>
        <taxon>Insecta</taxon>
        <taxon>Pterygota</taxon>
        <taxon>Neoptera</taxon>
        <taxon>Endopterygota</taxon>
        <taxon>Coleoptera</taxon>
        <taxon>Polyphaga</taxon>
        <taxon>Cucujiformia</taxon>
        <taxon>Coccinelloidea</taxon>
        <taxon>Coccinellidae</taxon>
        <taxon>Epilachninae</taxon>
        <taxon>Epilachnini</taxon>
        <taxon>Henosepilachna</taxon>
    </lineage>
</organism>
<accession>A0AAW1UPE6</accession>
<dbReference type="EMBL" id="JARQZJ010000095">
    <property type="protein sequence ID" value="KAK9885431.1"/>
    <property type="molecule type" value="Genomic_DNA"/>
</dbReference>
<protein>
    <submittedName>
        <fullName evidence="1">Uncharacterized protein</fullName>
    </submittedName>
</protein>
<evidence type="ECO:0000313" key="2">
    <source>
        <dbReference type="Proteomes" id="UP001431783"/>
    </source>
</evidence>
<gene>
    <name evidence="1" type="ORF">WA026_010928</name>
</gene>
<dbReference type="AlphaFoldDB" id="A0AAW1UPE6"/>
<reference evidence="1 2" key="1">
    <citation type="submission" date="2023-03" db="EMBL/GenBank/DDBJ databases">
        <title>Genome insight into feeding habits of ladybird beetles.</title>
        <authorList>
            <person name="Li H.-S."/>
            <person name="Huang Y.-H."/>
            <person name="Pang H."/>
        </authorList>
    </citation>
    <scope>NUCLEOTIDE SEQUENCE [LARGE SCALE GENOMIC DNA]</scope>
    <source>
        <strain evidence="1">SYSU_2023b</strain>
        <tissue evidence="1">Whole body</tissue>
    </source>
</reference>
<sequence>MDPDYGTMSMSARRYNRTSFLLNVDISVTKSFPSDTYIKLDVYKLSENVYKKTALSYDKKFCDYIGPNQKKYFFENEVVKKKMHFMDRCPVKPDYYWMRDLDPIALMNVQFFSFLPLWQAKIVANIGPKMKPILIAEIYFEIMDTP</sequence>
<evidence type="ECO:0000313" key="1">
    <source>
        <dbReference type="EMBL" id="KAK9885431.1"/>
    </source>
</evidence>
<name>A0AAW1UPE6_9CUCU</name>
<proteinExistence type="predicted"/>
<keyword evidence="2" id="KW-1185">Reference proteome</keyword>
<comment type="caution">
    <text evidence="1">The sequence shown here is derived from an EMBL/GenBank/DDBJ whole genome shotgun (WGS) entry which is preliminary data.</text>
</comment>
<dbReference type="Proteomes" id="UP001431783">
    <property type="component" value="Unassembled WGS sequence"/>
</dbReference>